<comment type="caution">
    <text evidence="3">The sequence shown here is derived from an EMBL/GenBank/DDBJ whole genome shotgun (WGS) entry which is preliminary data.</text>
</comment>
<dbReference type="Gene3D" id="3.20.20.370">
    <property type="entry name" value="Glycoside hydrolase/deacetylase"/>
    <property type="match status" value="1"/>
</dbReference>
<dbReference type="SUPFAM" id="SSF88713">
    <property type="entry name" value="Glycoside hydrolase/deacetylase"/>
    <property type="match status" value="1"/>
</dbReference>
<dbReference type="InterPro" id="IPR051398">
    <property type="entry name" value="Polysacch_Deacetylase"/>
</dbReference>
<keyword evidence="1" id="KW-0732">Signal</keyword>
<accession>A0ABX0WKA6</accession>
<evidence type="ECO:0000256" key="1">
    <source>
        <dbReference type="ARBA" id="ARBA00022729"/>
    </source>
</evidence>
<feature type="domain" description="NodB homology" evidence="2">
    <location>
        <begin position="58"/>
        <end position="269"/>
    </location>
</feature>
<dbReference type="PROSITE" id="PS51677">
    <property type="entry name" value="NODB"/>
    <property type="match status" value="1"/>
</dbReference>
<dbReference type="PANTHER" id="PTHR34216">
    <property type="match status" value="1"/>
</dbReference>
<dbReference type="InterPro" id="IPR002509">
    <property type="entry name" value="NODB_dom"/>
</dbReference>
<name>A0ABX0WKA6_9RHOO</name>
<dbReference type="EMBL" id="JAATWB010000010">
    <property type="protein sequence ID" value="NJA89987.1"/>
    <property type="molecule type" value="Genomic_DNA"/>
</dbReference>
<keyword evidence="4" id="KW-1185">Reference proteome</keyword>
<dbReference type="CDD" id="cd10969">
    <property type="entry name" value="CE4_Ecf1_like_5s"/>
    <property type="match status" value="1"/>
</dbReference>
<proteinExistence type="predicted"/>
<sequence length="269" mass="30187">MKALPILMYHHVSPEPGLVTISPNNFAAQMAWLAANDYHTIGSDDLERFLEGNSLPERAVMLTFDDGYLDNYVHAYPTLQKHGLHAVIFVVTNWVGNGPPRATCGEPRQPILLNHRDCQERIRNGCSDDAIMRWSEVEATRDAGVFEFHSHTASHTRWDKVCVTDEEKIRALSHDLELSATTLAAKLGAASKHLCWPQGYFDDDYLAVASRLGFTHLYTTQPGSATRNSTPTSLPRVVVKDKGATWLANRIRLYRSPTLARWYGALKSR</sequence>
<gene>
    <name evidence="3" type="ORF">HCX48_12250</name>
</gene>
<protein>
    <submittedName>
        <fullName evidence="3">Polysaccharide deacetylase family protein</fullName>
    </submittedName>
</protein>
<dbReference type="RefSeq" id="WP_153591122.1">
    <property type="nucleotide sequence ID" value="NZ_JAATWB010000010.1"/>
</dbReference>
<dbReference type="InterPro" id="IPR011330">
    <property type="entry name" value="Glyco_hydro/deAcase_b/a-brl"/>
</dbReference>
<dbReference type="Pfam" id="PF01522">
    <property type="entry name" value="Polysacc_deac_1"/>
    <property type="match status" value="1"/>
</dbReference>
<evidence type="ECO:0000259" key="2">
    <source>
        <dbReference type="PROSITE" id="PS51677"/>
    </source>
</evidence>
<evidence type="ECO:0000313" key="4">
    <source>
        <dbReference type="Proteomes" id="UP000720344"/>
    </source>
</evidence>
<dbReference type="Proteomes" id="UP000720344">
    <property type="component" value="Unassembled WGS sequence"/>
</dbReference>
<evidence type="ECO:0000313" key="3">
    <source>
        <dbReference type="EMBL" id="NJA89987.1"/>
    </source>
</evidence>
<reference evidence="4" key="1">
    <citation type="submission" date="2020-03" db="EMBL/GenBank/DDBJ databases">
        <title>Whole-genome sequence of the purple nonsulfur bacterium Rhodocyclus tenuis DSM112.</title>
        <authorList>
            <person name="Kyndt J.A."/>
            <person name="Meyer T.E."/>
        </authorList>
    </citation>
    <scope>NUCLEOTIDE SEQUENCE [LARGE SCALE GENOMIC DNA]</scope>
    <source>
        <strain evidence="4">DSM 112</strain>
    </source>
</reference>
<organism evidence="3 4">
    <name type="scientific">Rhodocyclus gracilis</name>
    <dbReference type="NCBI Taxonomy" id="2929842"/>
    <lineage>
        <taxon>Bacteria</taxon>
        <taxon>Pseudomonadati</taxon>
        <taxon>Pseudomonadota</taxon>
        <taxon>Betaproteobacteria</taxon>
        <taxon>Rhodocyclales</taxon>
        <taxon>Rhodocyclaceae</taxon>
        <taxon>Rhodocyclus</taxon>
    </lineage>
</organism>
<dbReference type="PANTHER" id="PTHR34216:SF13">
    <property type="entry name" value="XYLANASE_CHITIN DEACETYLASE"/>
    <property type="match status" value="1"/>
</dbReference>